<keyword evidence="2" id="KW-1133">Transmembrane helix</keyword>
<gene>
    <name evidence="3" type="ORF">EWM63_25655</name>
</gene>
<evidence type="ECO:0000256" key="2">
    <source>
        <dbReference type="SAM" id="Phobius"/>
    </source>
</evidence>
<keyword evidence="4" id="KW-1185">Reference proteome</keyword>
<evidence type="ECO:0000313" key="3">
    <source>
        <dbReference type="EMBL" id="QBE65953.1"/>
    </source>
</evidence>
<keyword evidence="2" id="KW-0812">Transmembrane</keyword>
<sequence length="295" mass="29302">MQESDEQRRTGRPSLLSEGPPPGDDQGILNKLDGRAGPATGARAPRKAGRRTGVIAGLVAVAALGGSALVWSGMEDSGAATHVAAVPVTASAPALAAAPAPAPAVAPEVPEPAPAQEVSAATILDNVPDAAAPIAAAAAVAGTAALVADSKSAPKPPVAAGEKDELAAFLDKADADKARHAPQKAAVKKKADATKVARKDKAPARDKKTAVAAASKKKPAAKPEPKVDSDVALLAALLAHSKASPGPSSKTATEYKRCGTRGSAADADKCRERVCEGSSKAKAECKTLKVAEAAG</sequence>
<accession>A0A4V0Z474</accession>
<name>A0A4V0Z474_9BURK</name>
<dbReference type="KEGG" id="plue:EWM63_25655"/>
<evidence type="ECO:0000256" key="1">
    <source>
        <dbReference type="SAM" id="MobiDB-lite"/>
    </source>
</evidence>
<feature type="region of interest" description="Disordered" evidence="1">
    <location>
        <begin position="171"/>
        <end position="227"/>
    </location>
</feature>
<dbReference type="RefSeq" id="WP_130189062.1">
    <property type="nucleotide sequence ID" value="NZ_CP035913.1"/>
</dbReference>
<evidence type="ECO:0000313" key="4">
    <source>
        <dbReference type="Proteomes" id="UP000290637"/>
    </source>
</evidence>
<dbReference type="Proteomes" id="UP000290637">
    <property type="component" value="Chromosome"/>
</dbReference>
<protein>
    <submittedName>
        <fullName evidence="3">Uncharacterized protein</fullName>
    </submittedName>
</protein>
<feature type="region of interest" description="Disordered" evidence="1">
    <location>
        <begin position="1"/>
        <end position="49"/>
    </location>
</feature>
<dbReference type="AlphaFoldDB" id="A0A4V0Z474"/>
<feature type="compositionally biased region" description="Basic and acidic residues" evidence="1">
    <location>
        <begin position="189"/>
        <end position="209"/>
    </location>
</feature>
<reference evidence="3 4" key="1">
    <citation type="submission" date="2019-02" db="EMBL/GenBank/DDBJ databases">
        <title>Draft Genome Sequences of Six Type Strains of the Genus Massilia.</title>
        <authorList>
            <person name="Miess H."/>
            <person name="Frediansyhah A."/>
            <person name="Gross H."/>
        </authorList>
    </citation>
    <scope>NUCLEOTIDE SEQUENCE [LARGE SCALE GENOMIC DNA]</scope>
    <source>
        <strain evidence="3 4">DSM 17473</strain>
    </source>
</reference>
<keyword evidence="2" id="KW-0472">Membrane</keyword>
<feature type="transmembrane region" description="Helical" evidence="2">
    <location>
        <begin position="53"/>
        <end position="74"/>
    </location>
</feature>
<dbReference type="EMBL" id="CP035913">
    <property type="protein sequence ID" value="QBE65953.1"/>
    <property type="molecule type" value="Genomic_DNA"/>
</dbReference>
<organism evidence="3 4">
    <name type="scientific">Pseudoduganella lutea</name>
    <dbReference type="NCBI Taxonomy" id="321985"/>
    <lineage>
        <taxon>Bacteria</taxon>
        <taxon>Pseudomonadati</taxon>
        <taxon>Pseudomonadota</taxon>
        <taxon>Betaproteobacteria</taxon>
        <taxon>Burkholderiales</taxon>
        <taxon>Oxalobacteraceae</taxon>
        <taxon>Telluria group</taxon>
        <taxon>Pseudoduganella</taxon>
    </lineage>
</organism>
<proteinExistence type="predicted"/>